<dbReference type="STRING" id="6239.F18A1.1.1"/>
<keyword evidence="2" id="KW-0472">Membrane</keyword>
<proteinExistence type="predicted"/>
<dbReference type="SMR" id="Q19540"/>
<evidence type="ECO:0000313" key="6">
    <source>
        <dbReference type="Proteomes" id="UP000001940"/>
    </source>
</evidence>
<feature type="signal peptide" evidence="3">
    <location>
        <begin position="1"/>
        <end position="16"/>
    </location>
</feature>
<feature type="domain" description="Receptor L-domain" evidence="4">
    <location>
        <begin position="642"/>
        <end position="734"/>
    </location>
</feature>
<dbReference type="PaxDb" id="6239-F18A1.1"/>
<dbReference type="InterPro" id="IPR000494">
    <property type="entry name" value="Rcpt_L-dom"/>
</dbReference>
<evidence type="ECO:0000313" key="7">
    <source>
        <dbReference type="WormBase" id="F18A1.1"/>
    </source>
</evidence>
<protein>
    <submittedName>
        <fullName evidence="5">Receptor L-domain domain-containing protein</fullName>
    </submittedName>
</protein>
<dbReference type="InParanoid" id="Q19540"/>
<dbReference type="UCSC" id="F18A1.1">
    <property type="organism name" value="c. elegans"/>
</dbReference>
<dbReference type="OrthoDB" id="5863457at2759"/>
<feature type="region of interest" description="Disordered" evidence="1">
    <location>
        <begin position="895"/>
        <end position="918"/>
    </location>
</feature>
<keyword evidence="5" id="KW-0675">Receptor</keyword>
<dbReference type="WormBase" id="F18A1.1">
    <property type="protein sequence ID" value="CE53935"/>
    <property type="gene ID" value="WBGene00017545"/>
</dbReference>
<sequence length="1098" mass="129656">MKWIILLLGIVFLCVAFYRPNENMETFQTENEFELRRKRQITKEFSHNFEKRAILPLKEFRRLPNGRNNREFTVNWDNIWSIRNFITRSGKILKKLTLLNFKSPENVKDVWHHRLVRGAKLDLKRHFFDFPDQEEPKVKIKLINNHDGWFPIEELRFNSDLVRDAVHIDTQEYECSFYEDHNFLPKYVKLIDKLGSFAVRIDHNCRWRYWNFDVSNIDINYFDLKFRSDLNYTSDVFVAYIKIQGFGKNIETLREKVVKPLRLNWIRDICSEQIVYENGCLLFENTDPSGVLLLEELRQIHYNRENFKRSAPFVLNLQKEDCLHISKKIELYEKFGIVALQILDNCPKQEKVLILDGRQPFDYVTNRDDIKFHKGDIVRYARIRYFALDEHLERLEKWFLQLGYSDVREIGNIDGSAEYPEVAVIGCISTFMPFPYLQKTRRNYTSLANTKYTIPIFYFRNNSGLDCEERRVSNVLRRVLGRFTVATSRNCECGPGTTSTTIWKNCQLHRGTVEITGSPEQKSLCKYNSIRKIQDGQLWIHDTSTVSNLDSFPRLEEVECGPVWNETDRRRLSAVRIDGYNQKFEHVELLKMKKKDDQCLKFVAVVGDKKRLPRYSESEWMNALGILENLVVWPELSHQLDDCEVVEGDLVIDGSAGGVLRMASGLRKVKRVLGNVIIKNLRSDFCELIKNLKYIDGDLIFENNPYLRRTSLSLRAVNGKIRMIRTPQLCWEVQKLRKVVQAFKMKHIYSDCANIEMDTLFEEYEEKCTFVEIIVSLCVLASILIFVCYVMIDVVIIFLKSLNFTRWRKIKELDIHLKTDPTAYLDEKSSDEEPDVMTWKRRILVKNRLDGRDVMGEKRKKEMKEYRANRKTINWRRKLGALTRSIQKNESDSEFSGQSWLRRKESRKNAKEMNEDQGKYEKEGLPIAVLTGLGETKWKGRTKNMALEARKADERELEYFEAVHKAIKEIIDDAEGDEEDRILMILEIMEKRKIIEPNEIITDTNKFEELLVQLENHLSEREKEKWIAWAKRKQQLRETAITTYGKGKSFNIYDKPVNLEEDYRLNAGVDNSEMFVKVKIETMNWRSSDESGTEDREL</sequence>
<feature type="transmembrane region" description="Helical" evidence="2">
    <location>
        <begin position="773"/>
        <end position="799"/>
    </location>
</feature>
<dbReference type="Proteomes" id="UP000001940">
    <property type="component" value="Chromosome II"/>
</dbReference>
<reference evidence="5 6" key="1">
    <citation type="journal article" date="1998" name="Science">
        <title>Genome sequence of the nematode C. elegans: a platform for investigating biology.</title>
        <authorList>
            <consortium name="The C. elegans sequencing consortium"/>
            <person name="Sulson J.E."/>
            <person name="Waterston R."/>
        </authorList>
    </citation>
    <scope>NUCLEOTIDE SEQUENCE [LARGE SCALE GENOMIC DNA]</scope>
    <source>
        <strain evidence="5 6">Bristol N2</strain>
    </source>
</reference>
<dbReference type="SUPFAM" id="SSF52058">
    <property type="entry name" value="L domain-like"/>
    <property type="match status" value="2"/>
</dbReference>
<dbReference type="EMBL" id="BX284602">
    <property type="protein sequence ID" value="CCD62033.2"/>
    <property type="molecule type" value="Genomic_DNA"/>
</dbReference>
<evidence type="ECO:0000259" key="4">
    <source>
        <dbReference type="Pfam" id="PF01030"/>
    </source>
</evidence>
<dbReference type="InterPro" id="IPR036941">
    <property type="entry name" value="Rcpt_L-dom_sf"/>
</dbReference>
<feature type="chain" id="PRO_5024872186" evidence="3">
    <location>
        <begin position="17"/>
        <end position="1098"/>
    </location>
</feature>
<dbReference type="PIR" id="T34223">
    <property type="entry name" value="T34223"/>
</dbReference>
<keyword evidence="2" id="KW-1133">Transmembrane helix</keyword>
<dbReference type="AlphaFoldDB" id="Q19540"/>
<keyword evidence="3" id="KW-0732">Signal</keyword>
<evidence type="ECO:0000256" key="3">
    <source>
        <dbReference type="SAM" id="SignalP"/>
    </source>
</evidence>
<accession>Q19540</accession>
<dbReference type="Gene3D" id="3.80.20.20">
    <property type="entry name" value="Receptor L-domain"/>
    <property type="match status" value="1"/>
</dbReference>
<evidence type="ECO:0000256" key="2">
    <source>
        <dbReference type="SAM" id="Phobius"/>
    </source>
</evidence>
<evidence type="ECO:0000256" key="1">
    <source>
        <dbReference type="SAM" id="MobiDB-lite"/>
    </source>
</evidence>
<dbReference type="Bgee" id="WBGene00017545">
    <property type="expression patterns" value="Expressed in material anatomical entity and 2 other cell types or tissues"/>
</dbReference>
<dbReference type="FunCoup" id="Q19540">
    <property type="interactions" value="811"/>
</dbReference>
<dbReference type="HOGENOM" id="CLU_300949_0_0_1"/>
<feature type="compositionally biased region" description="Basic and acidic residues" evidence="1">
    <location>
        <begin position="907"/>
        <end position="918"/>
    </location>
</feature>
<keyword evidence="2" id="KW-0812">Transmembrane</keyword>
<evidence type="ECO:0000313" key="5">
    <source>
        <dbReference type="EMBL" id="CCD62033.2"/>
    </source>
</evidence>
<dbReference type="AGR" id="WB:WBGene00017545"/>
<name>Q19540_CAEEL</name>
<organism evidence="5 6">
    <name type="scientific">Caenorhabditis elegans</name>
    <dbReference type="NCBI Taxonomy" id="6239"/>
    <lineage>
        <taxon>Eukaryota</taxon>
        <taxon>Metazoa</taxon>
        <taxon>Ecdysozoa</taxon>
        <taxon>Nematoda</taxon>
        <taxon>Chromadorea</taxon>
        <taxon>Rhabditida</taxon>
        <taxon>Rhabditina</taxon>
        <taxon>Rhabditomorpha</taxon>
        <taxon>Rhabditoidea</taxon>
        <taxon>Rhabditidae</taxon>
        <taxon>Peloderinae</taxon>
        <taxon>Caenorhabditis</taxon>
    </lineage>
</organism>
<keyword evidence="6" id="KW-1185">Reference proteome</keyword>
<dbReference type="Pfam" id="PF01030">
    <property type="entry name" value="Recep_L_domain"/>
    <property type="match status" value="1"/>
</dbReference>
<gene>
    <name evidence="5" type="ORF">CELE_F18A1.1</name>
    <name evidence="5 7" type="ORF">F18A1.1</name>
</gene>
<dbReference type="eggNOG" id="ENOG502TGVP">
    <property type="taxonomic scope" value="Eukaryota"/>
</dbReference>